<feature type="transmembrane region" description="Helical" evidence="1">
    <location>
        <begin position="67"/>
        <end position="88"/>
    </location>
</feature>
<organism evidence="3 4">
    <name type="scientific">Pseudohongiella acticola</name>
    <dbReference type="NCBI Taxonomy" id="1524254"/>
    <lineage>
        <taxon>Bacteria</taxon>
        <taxon>Pseudomonadati</taxon>
        <taxon>Pseudomonadota</taxon>
        <taxon>Gammaproteobacteria</taxon>
        <taxon>Pseudomonadales</taxon>
        <taxon>Pseudohongiellaceae</taxon>
        <taxon>Pseudohongiella</taxon>
    </lineage>
</organism>
<dbReference type="InterPro" id="IPR006976">
    <property type="entry name" value="VanZ-like"/>
</dbReference>
<keyword evidence="1" id="KW-1133">Transmembrane helix</keyword>
<name>A0A1E8CHR6_9GAMM</name>
<feature type="domain" description="VanZ-like" evidence="2">
    <location>
        <begin position="47"/>
        <end position="145"/>
    </location>
</feature>
<comment type="caution">
    <text evidence="3">The sequence shown here is derived from an EMBL/GenBank/DDBJ whole genome shotgun (WGS) entry which is preliminary data.</text>
</comment>
<dbReference type="Proteomes" id="UP000175669">
    <property type="component" value="Unassembled WGS sequence"/>
</dbReference>
<dbReference type="Pfam" id="PF04892">
    <property type="entry name" value="VanZ"/>
    <property type="match status" value="1"/>
</dbReference>
<dbReference type="RefSeq" id="WP_139141398.1">
    <property type="nucleotide sequence ID" value="NZ_MASR01000001.1"/>
</dbReference>
<evidence type="ECO:0000313" key="3">
    <source>
        <dbReference type="EMBL" id="OFE11953.1"/>
    </source>
</evidence>
<feature type="transmembrane region" description="Helical" evidence="1">
    <location>
        <begin position="129"/>
        <end position="147"/>
    </location>
</feature>
<proteinExistence type="predicted"/>
<reference evidence="4" key="1">
    <citation type="submission" date="2016-07" db="EMBL/GenBank/DDBJ databases">
        <authorList>
            <person name="Florea S."/>
            <person name="Webb J.S."/>
            <person name="Jaromczyk J."/>
            <person name="Schardl C.L."/>
        </authorList>
    </citation>
    <scope>NUCLEOTIDE SEQUENCE [LARGE SCALE GENOMIC DNA]</scope>
    <source>
        <strain evidence="4">KCTC 42131</strain>
    </source>
</reference>
<protein>
    <recommendedName>
        <fullName evidence="2">VanZ-like domain-containing protein</fullName>
    </recommendedName>
</protein>
<sequence length="151" mass="16781">MAAKRTFRGRQGHAQQLACLALALTAIALLIPGPVIMAVQSLIEPVVDMLRDWKNSWWPWPVAETTGSSIAIDKIVHVFLFLTCALLANRAWEPALNKPVIVLILLIFGATTEWLQYYIPGRGMSLGDMVANAFGIVAGITTWQLYLHRKR</sequence>
<dbReference type="OrthoDB" id="8564037at2"/>
<evidence type="ECO:0000313" key="4">
    <source>
        <dbReference type="Proteomes" id="UP000175669"/>
    </source>
</evidence>
<accession>A0A1E8CHR6</accession>
<feature type="transmembrane region" description="Helical" evidence="1">
    <location>
        <begin position="100"/>
        <end position="117"/>
    </location>
</feature>
<dbReference type="NCBIfam" id="NF037970">
    <property type="entry name" value="vanZ_1"/>
    <property type="match status" value="1"/>
</dbReference>
<keyword evidence="1" id="KW-0472">Membrane</keyword>
<dbReference type="AlphaFoldDB" id="A0A1E8CHR6"/>
<evidence type="ECO:0000259" key="2">
    <source>
        <dbReference type="Pfam" id="PF04892"/>
    </source>
</evidence>
<evidence type="ECO:0000256" key="1">
    <source>
        <dbReference type="SAM" id="Phobius"/>
    </source>
</evidence>
<gene>
    <name evidence="3" type="ORF">PHACT_01345</name>
</gene>
<keyword evidence="4" id="KW-1185">Reference proteome</keyword>
<dbReference type="STRING" id="1524254.PHACT_01345"/>
<keyword evidence="1" id="KW-0812">Transmembrane</keyword>
<dbReference type="EMBL" id="MASR01000001">
    <property type="protein sequence ID" value="OFE11953.1"/>
    <property type="molecule type" value="Genomic_DNA"/>
</dbReference>